<evidence type="ECO:0000313" key="11">
    <source>
        <dbReference type="Proteomes" id="UP000663828"/>
    </source>
</evidence>
<dbReference type="Pfam" id="PF00001">
    <property type="entry name" value="7tm_1"/>
    <property type="match status" value="1"/>
</dbReference>
<evidence type="ECO:0000256" key="2">
    <source>
        <dbReference type="ARBA" id="ARBA00022692"/>
    </source>
</evidence>
<evidence type="ECO:0000256" key="7">
    <source>
        <dbReference type="ARBA" id="ARBA00023224"/>
    </source>
</evidence>
<gene>
    <name evidence="10" type="ORF">XAT740_LOCUS48707</name>
</gene>
<feature type="transmembrane region" description="Helical" evidence="8">
    <location>
        <begin position="53"/>
        <end position="76"/>
    </location>
</feature>
<proteinExistence type="predicted"/>
<evidence type="ECO:0000256" key="1">
    <source>
        <dbReference type="ARBA" id="ARBA00004141"/>
    </source>
</evidence>
<keyword evidence="5 8" id="KW-0472">Membrane</keyword>
<dbReference type="Proteomes" id="UP000663828">
    <property type="component" value="Unassembled WGS sequence"/>
</dbReference>
<evidence type="ECO:0000259" key="9">
    <source>
        <dbReference type="PROSITE" id="PS50262"/>
    </source>
</evidence>
<dbReference type="PANTHER" id="PTHR24243:SF230">
    <property type="entry name" value="G-PROTEIN COUPLED RECEPTORS FAMILY 1 PROFILE DOMAIN-CONTAINING PROTEIN"/>
    <property type="match status" value="1"/>
</dbReference>
<dbReference type="SUPFAM" id="SSF81321">
    <property type="entry name" value="Family A G protein-coupled receptor-like"/>
    <property type="match status" value="1"/>
</dbReference>
<keyword evidence="7" id="KW-0807">Transducer</keyword>
<evidence type="ECO:0000256" key="3">
    <source>
        <dbReference type="ARBA" id="ARBA00022989"/>
    </source>
</evidence>
<feature type="transmembrane region" description="Helical" evidence="8">
    <location>
        <begin position="189"/>
        <end position="209"/>
    </location>
</feature>
<feature type="transmembrane region" description="Helical" evidence="8">
    <location>
        <begin position="20"/>
        <end position="41"/>
    </location>
</feature>
<keyword evidence="3 8" id="KW-1133">Transmembrane helix</keyword>
<sequence>MSTTTLVPRIPLNPNIITNYFGSFLLIFGVIGESLNIFVFLSLRTFRESSCAFYLTLSSAIKIIQLLTGLLSRVVTSITADDWTAISPFFCKFRSYLLEFCPLSDLSLACLAVIDQFFATSNHRQWQQWCNIKIATRLSLIVILFSLIISIPQSIFFETIKLSATNRSACIVNNKIFDYYNQNINLTTLFGPLPVLITIVFALLTYRHVKQIAYRTIPLVRRRLDQQLTTMVLTQSVFNSIVICQYIILVVIVTNTTLLSNPSTSNQTQFALTTTSCIYYLYTASSFYIYICTSERFRHQLHYVLFDIHLNRWRTRQIHPINNIVDVIL</sequence>
<feature type="domain" description="G-protein coupled receptors family 1 profile" evidence="9">
    <location>
        <begin position="32"/>
        <end position="290"/>
    </location>
</feature>
<dbReference type="GO" id="GO:0004930">
    <property type="term" value="F:G protein-coupled receptor activity"/>
    <property type="evidence" value="ECO:0007669"/>
    <property type="project" value="UniProtKB-KW"/>
</dbReference>
<keyword evidence="4" id="KW-0297">G-protein coupled receptor</keyword>
<dbReference type="PROSITE" id="PS50262">
    <property type="entry name" value="G_PROTEIN_RECEP_F1_2"/>
    <property type="match status" value="1"/>
</dbReference>
<keyword evidence="6" id="KW-0675">Receptor</keyword>
<protein>
    <recommendedName>
        <fullName evidence="9">G-protein coupled receptors family 1 profile domain-containing protein</fullName>
    </recommendedName>
</protein>
<name>A0A816BHH3_ADIRI</name>
<dbReference type="EMBL" id="CAJNOR010007041">
    <property type="protein sequence ID" value="CAF1609341.1"/>
    <property type="molecule type" value="Genomic_DNA"/>
</dbReference>
<keyword evidence="11" id="KW-1185">Reference proteome</keyword>
<feature type="transmembrane region" description="Helical" evidence="8">
    <location>
        <begin position="230"/>
        <end position="258"/>
    </location>
</feature>
<dbReference type="Gene3D" id="1.20.1070.10">
    <property type="entry name" value="Rhodopsin 7-helix transmembrane proteins"/>
    <property type="match status" value="1"/>
</dbReference>
<feature type="transmembrane region" description="Helical" evidence="8">
    <location>
        <begin position="138"/>
        <end position="157"/>
    </location>
</feature>
<organism evidence="10 11">
    <name type="scientific">Adineta ricciae</name>
    <name type="common">Rotifer</name>
    <dbReference type="NCBI Taxonomy" id="249248"/>
    <lineage>
        <taxon>Eukaryota</taxon>
        <taxon>Metazoa</taxon>
        <taxon>Spiralia</taxon>
        <taxon>Gnathifera</taxon>
        <taxon>Rotifera</taxon>
        <taxon>Eurotatoria</taxon>
        <taxon>Bdelloidea</taxon>
        <taxon>Adinetida</taxon>
        <taxon>Adinetidae</taxon>
        <taxon>Adineta</taxon>
    </lineage>
</organism>
<evidence type="ECO:0000256" key="8">
    <source>
        <dbReference type="SAM" id="Phobius"/>
    </source>
</evidence>
<comment type="subcellular location">
    <subcellularLocation>
        <location evidence="1">Membrane</location>
        <topology evidence="1">Multi-pass membrane protein</topology>
    </subcellularLocation>
</comment>
<feature type="transmembrane region" description="Helical" evidence="8">
    <location>
        <begin position="270"/>
        <end position="291"/>
    </location>
</feature>
<comment type="caution">
    <text evidence="10">The sequence shown here is derived from an EMBL/GenBank/DDBJ whole genome shotgun (WGS) entry which is preliminary data.</text>
</comment>
<dbReference type="AlphaFoldDB" id="A0A816BHH3"/>
<reference evidence="10" key="1">
    <citation type="submission" date="2021-02" db="EMBL/GenBank/DDBJ databases">
        <authorList>
            <person name="Nowell W R."/>
        </authorList>
    </citation>
    <scope>NUCLEOTIDE SEQUENCE</scope>
</reference>
<evidence type="ECO:0000256" key="6">
    <source>
        <dbReference type="ARBA" id="ARBA00023170"/>
    </source>
</evidence>
<evidence type="ECO:0000256" key="4">
    <source>
        <dbReference type="ARBA" id="ARBA00023040"/>
    </source>
</evidence>
<keyword evidence="2 8" id="KW-0812">Transmembrane</keyword>
<accession>A0A816BHH3</accession>
<dbReference type="InterPro" id="IPR017452">
    <property type="entry name" value="GPCR_Rhodpsn_7TM"/>
</dbReference>
<dbReference type="PANTHER" id="PTHR24243">
    <property type="entry name" value="G-PROTEIN COUPLED RECEPTOR"/>
    <property type="match status" value="1"/>
</dbReference>
<evidence type="ECO:0000256" key="5">
    <source>
        <dbReference type="ARBA" id="ARBA00023136"/>
    </source>
</evidence>
<dbReference type="InterPro" id="IPR000276">
    <property type="entry name" value="GPCR_Rhodpsn"/>
</dbReference>
<evidence type="ECO:0000313" key="10">
    <source>
        <dbReference type="EMBL" id="CAF1609341.1"/>
    </source>
</evidence>
<dbReference type="GO" id="GO:0005886">
    <property type="term" value="C:plasma membrane"/>
    <property type="evidence" value="ECO:0007669"/>
    <property type="project" value="TreeGrafter"/>
</dbReference>